<comment type="caution">
    <text evidence="2">The sequence shown here is derived from an EMBL/GenBank/DDBJ whole genome shotgun (WGS) entry which is preliminary data.</text>
</comment>
<evidence type="ECO:0000256" key="1">
    <source>
        <dbReference type="SAM" id="MobiDB-lite"/>
    </source>
</evidence>
<organism evidence="2 3">
    <name type="scientific">Durusdinium trenchii</name>
    <dbReference type="NCBI Taxonomy" id="1381693"/>
    <lineage>
        <taxon>Eukaryota</taxon>
        <taxon>Sar</taxon>
        <taxon>Alveolata</taxon>
        <taxon>Dinophyceae</taxon>
        <taxon>Suessiales</taxon>
        <taxon>Symbiodiniaceae</taxon>
        <taxon>Durusdinium</taxon>
    </lineage>
</organism>
<evidence type="ECO:0000313" key="2">
    <source>
        <dbReference type="EMBL" id="CAK9036097.1"/>
    </source>
</evidence>
<feature type="region of interest" description="Disordered" evidence="1">
    <location>
        <begin position="82"/>
        <end position="102"/>
    </location>
</feature>
<sequence length="102" mass="11247">MQLLAGLLQEMLWLERPTKFAEDVGICGRGPDLREMQAPISWSTDVAAFHVSRIVYHSGSLAAWQLCNAPVNGLAKRGFESEMTKQVPLPSNERLPTEPASP</sequence>
<accession>A0ABP0LCT7</accession>
<proteinExistence type="predicted"/>
<dbReference type="EMBL" id="CAXAMN010011736">
    <property type="protein sequence ID" value="CAK9036097.1"/>
    <property type="molecule type" value="Genomic_DNA"/>
</dbReference>
<gene>
    <name evidence="2" type="ORF">CCMP2556_LOCUS20155</name>
</gene>
<dbReference type="Proteomes" id="UP001642484">
    <property type="component" value="Unassembled WGS sequence"/>
</dbReference>
<evidence type="ECO:0000313" key="3">
    <source>
        <dbReference type="Proteomes" id="UP001642484"/>
    </source>
</evidence>
<keyword evidence="3" id="KW-1185">Reference proteome</keyword>
<reference evidence="2 3" key="1">
    <citation type="submission" date="2024-02" db="EMBL/GenBank/DDBJ databases">
        <authorList>
            <person name="Chen Y."/>
            <person name="Shah S."/>
            <person name="Dougan E. K."/>
            <person name="Thang M."/>
            <person name="Chan C."/>
        </authorList>
    </citation>
    <scope>NUCLEOTIDE SEQUENCE [LARGE SCALE GENOMIC DNA]</scope>
</reference>
<name>A0ABP0LCT7_9DINO</name>
<protein>
    <submittedName>
        <fullName evidence="2">Uncharacterized protein</fullName>
    </submittedName>
</protein>